<evidence type="ECO:0000259" key="4">
    <source>
        <dbReference type="Pfam" id="PF01814"/>
    </source>
</evidence>
<sequence length="133" mass="16025">MIKWDDNLKIGIKIIDAHHKYLFDLCRSLEMLLETPLGVYKVDDAIKIICDFREFLTFHFYYEEIYLKKFNVSDLEEHLLEHEEFKNQIVNININNIYNENYNELKSLLNLSYGLVFSHMADKDFKLKNLINK</sequence>
<reference evidence="5 6" key="1">
    <citation type="submission" date="2021-07" db="EMBL/GenBank/DDBJ databases">
        <title>Clostridium weizhouense sp. nov., an anaerobic bacterium isolated from activated sludge of Petroleum wastewater.</title>
        <authorList>
            <person name="Li Q."/>
        </authorList>
    </citation>
    <scope>NUCLEOTIDE SEQUENCE [LARGE SCALE GENOMIC DNA]</scope>
    <source>
        <strain evidence="5 6">YB-6</strain>
    </source>
</reference>
<comment type="caution">
    <text evidence="5">The sequence shown here is derived from an EMBL/GenBank/DDBJ whole genome shotgun (WGS) entry which is preliminary data.</text>
</comment>
<dbReference type="SUPFAM" id="SSF47188">
    <property type="entry name" value="Hemerythrin-like"/>
    <property type="match status" value="1"/>
</dbReference>
<keyword evidence="3" id="KW-0408">Iron</keyword>
<dbReference type="Gene3D" id="1.20.120.50">
    <property type="entry name" value="Hemerythrin-like"/>
    <property type="match status" value="1"/>
</dbReference>
<dbReference type="RefSeq" id="WP_219779228.1">
    <property type="nucleotide sequence ID" value="NZ_JAHXPT010000005.1"/>
</dbReference>
<gene>
    <name evidence="5" type="ORF">KYD98_08575</name>
</gene>
<evidence type="ECO:0000313" key="6">
    <source>
        <dbReference type="Proteomes" id="UP001519921"/>
    </source>
</evidence>
<dbReference type="InterPro" id="IPR035938">
    <property type="entry name" value="Hemerythrin-like_sf"/>
</dbReference>
<evidence type="ECO:0000256" key="2">
    <source>
        <dbReference type="ARBA" id="ARBA00022723"/>
    </source>
</evidence>
<evidence type="ECO:0000313" key="5">
    <source>
        <dbReference type="EMBL" id="MBW6410146.1"/>
    </source>
</evidence>
<evidence type="ECO:0000256" key="3">
    <source>
        <dbReference type="ARBA" id="ARBA00023004"/>
    </source>
</evidence>
<dbReference type="PANTHER" id="PTHR37164:SF1">
    <property type="entry name" value="BACTERIOHEMERYTHRIN"/>
    <property type="match status" value="1"/>
</dbReference>
<protein>
    <submittedName>
        <fullName evidence="5">Hemerythrin domain-containing protein</fullName>
    </submittedName>
</protein>
<dbReference type="InterPro" id="IPR050669">
    <property type="entry name" value="Hemerythrin"/>
</dbReference>
<comment type="similarity">
    <text evidence="1">Belongs to the hemerythrin family.</text>
</comment>
<dbReference type="PANTHER" id="PTHR37164">
    <property type="entry name" value="BACTERIOHEMERYTHRIN"/>
    <property type="match status" value="1"/>
</dbReference>
<dbReference type="InterPro" id="IPR012312">
    <property type="entry name" value="Hemerythrin-like"/>
</dbReference>
<keyword evidence="2" id="KW-0479">Metal-binding</keyword>
<dbReference type="NCBIfam" id="TIGR02481">
    <property type="entry name" value="hemeryth_dom"/>
    <property type="match status" value="1"/>
</dbReference>
<evidence type="ECO:0000256" key="1">
    <source>
        <dbReference type="ARBA" id="ARBA00010587"/>
    </source>
</evidence>
<dbReference type="Proteomes" id="UP001519921">
    <property type="component" value="Unassembled WGS sequence"/>
</dbReference>
<feature type="domain" description="Hemerythrin-like" evidence="4">
    <location>
        <begin position="11"/>
        <end position="129"/>
    </location>
</feature>
<accession>A0ABS7AR46</accession>
<name>A0ABS7AR46_9CLOT</name>
<organism evidence="5 6">
    <name type="scientific">Clostridium weizhouense</name>
    <dbReference type="NCBI Taxonomy" id="2859781"/>
    <lineage>
        <taxon>Bacteria</taxon>
        <taxon>Bacillati</taxon>
        <taxon>Bacillota</taxon>
        <taxon>Clostridia</taxon>
        <taxon>Eubacteriales</taxon>
        <taxon>Clostridiaceae</taxon>
        <taxon>Clostridium</taxon>
    </lineage>
</organism>
<dbReference type="EMBL" id="JAHXPT010000005">
    <property type="protein sequence ID" value="MBW6410146.1"/>
    <property type="molecule type" value="Genomic_DNA"/>
</dbReference>
<keyword evidence="6" id="KW-1185">Reference proteome</keyword>
<proteinExistence type="inferred from homology"/>
<dbReference type="Pfam" id="PF01814">
    <property type="entry name" value="Hemerythrin"/>
    <property type="match status" value="1"/>
</dbReference>
<dbReference type="InterPro" id="IPR012827">
    <property type="entry name" value="Hemerythrin_metal-bd"/>
</dbReference>